<dbReference type="InterPro" id="IPR038765">
    <property type="entry name" value="Papain-like_cys_pep_sf"/>
</dbReference>
<dbReference type="Pfam" id="PF11992">
    <property type="entry name" value="TgpA_N"/>
    <property type="match status" value="1"/>
</dbReference>
<dbReference type="SUPFAM" id="SSF54001">
    <property type="entry name" value="Cysteine proteinases"/>
    <property type="match status" value="1"/>
</dbReference>
<dbReference type="AlphaFoldDB" id="A0A5P1RA96"/>
<keyword evidence="4" id="KW-1185">Reference proteome</keyword>
<keyword evidence="1" id="KW-0472">Membrane</keyword>
<dbReference type="PANTHER" id="PTHR42736:SF1">
    <property type="entry name" value="PROTEIN-GLUTAMINE GAMMA-GLUTAMYLTRANSFERASE"/>
    <property type="match status" value="1"/>
</dbReference>
<dbReference type="SMART" id="SM00460">
    <property type="entry name" value="TGc"/>
    <property type="match status" value="1"/>
</dbReference>
<dbReference type="Proteomes" id="UP000324760">
    <property type="component" value="Chromosome"/>
</dbReference>
<sequence>MTSSVALPPASRLWLLMMLLGVCAPHFSVIPTWLMLLTAGVLVWSTATVLGKVTGIPRWLKWGLVVGVIIGVFLSATRAKGLEGLSTLLVAGAVLKLLELNTRRDGWVLVLVACFIAAVGFLFNQSLLAAIYGILSLWVIFAALISMHQTDKLGNDLKPLQKSGVMLLQSTPFMLVLFFLFPRLGPLWNVQYKNNVAQTGLSEMMEPGRVSELARSEKIAFRASFEGNKPPALEERYWRVMTYSDFDGSRWLVDEEPASNDTMPVIKPSTQINYQVIAEASAREWLFTLDYPQSIKISAVKQADGTFRALSPLMERVSYSATSVIQRAPEALTAFQRNKYLALPSRGNPRTRALVSSWLQQGVTQAAIVDTLFNLYRQKFSYTLSPGTLAGERIDQFLFDSQQGFCEHFAESSVYILRLAGVPARLVGGYLGGEWNPFENYLQVRQYEAHAWAEAWFPDQGWVRLDPTAAVAPERILQPFDELFGDAPEFATETAFSLINLESNVQWIGQLRLRYEALNYQWHRWVLGYHHQQNNLIQDWLGGISVLKMLMVLGSIALVLGAVIWWLLRTPRVALHVLDEDIEVLSRRLGRFNKSLERQTGETVMHYAQRLSESFPETQSLFLRWAKAFQAQRYAPGRYPASEYRLIYNQLAREIKHKKYRAKP</sequence>
<reference evidence="3 4" key="1">
    <citation type="journal article" date="2019" name="Biochem. Eng. J.">
        <title>Metabolic engineering of the marine bacteria Neptunomonas concharum for the production of acetoin and meso-2,3-butanediol from acetate.</title>
        <authorList>
            <person name="Li W."/>
            <person name="Pu N."/>
            <person name="Liu C.-X."/>
            <person name="Yuan Q.-P."/>
            <person name="Li Z.-J."/>
        </authorList>
    </citation>
    <scope>NUCLEOTIDE SEQUENCE [LARGE SCALE GENOMIC DNA]</scope>
    <source>
        <strain evidence="3 4">JCM17730</strain>
    </source>
</reference>
<organism evidence="3 4">
    <name type="scientific">Neptunomonas concharum</name>
    <dbReference type="NCBI Taxonomy" id="1031538"/>
    <lineage>
        <taxon>Bacteria</taxon>
        <taxon>Pseudomonadati</taxon>
        <taxon>Pseudomonadota</taxon>
        <taxon>Gammaproteobacteria</taxon>
        <taxon>Oceanospirillales</taxon>
        <taxon>Oceanospirillaceae</taxon>
        <taxon>Neptunomonas</taxon>
    </lineage>
</organism>
<dbReference type="EMBL" id="CP043869">
    <property type="protein sequence ID" value="QEQ96202.1"/>
    <property type="molecule type" value="Genomic_DNA"/>
</dbReference>
<dbReference type="PANTHER" id="PTHR42736">
    <property type="entry name" value="PROTEIN-GLUTAMINE GAMMA-GLUTAMYLTRANSFERASE"/>
    <property type="match status" value="1"/>
</dbReference>
<dbReference type="InterPro" id="IPR021878">
    <property type="entry name" value="TgpA_N"/>
</dbReference>
<evidence type="ECO:0000313" key="4">
    <source>
        <dbReference type="Proteomes" id="UP000324760"/>
    </source>
</evidence>
<name>A0A5P1RA96_9GAMM</name>
<accession>A0A5P1RA96</accession>
<gene>
    <name evidence="3" type="ORF">F0U83_05495</name>
</gene>
<keyword evidence="1" id="KW-1133">Transmembrane helix</keyword>
<feature type="transmembrane region" description="Helical" evidence="1">
    <location>
        <begin position="167"/>
        <end position="188"/>
    </location>
</feature>
<dbReference type="RefSeq" id="WP_138988582.1">
    <property type="nucleotide sequence ID" value="NZ_CP043869.1"/>
</dbReference>
<dbReference type="InterPro" id="IPR052901">
    <property type="entry name" value="Bact_TGase-like"/>
</dbReference>
<feature type="transmembrane region" description="Helical" evidence="1">
    <location>
        <begin position="106"/>
        <end position="123"/>
    </location>
</feature>
<evidence type="ECO:0000313" key="3">
    <source>
        <dbReference type="EMBL" id="QEQ96202.1"/>
    </source>
</evidence>
<feature type="transmembrane region" description="Helical" evidence="1">
    <location>
        <begin position="540"/>
        <end position="568"/>
    </location>
</feature>
<dbReference type="InterPro" id="IPR002931">
    <property type="entry name" value="Transglutaminase-like"/>
</dbReference>
<dbReference type="Gene3D" id="3.10.620.30">
    <property type="match status" value="1"/>
</dbReference>
<dbReference type="OrthoDB" id="9804872at2"/>
<feature type="transmembrane region" description="Helical" evidence="1">
    <location>
        <begin position="59"/>
        <end position="76"/>
    </location>
</feature>
<proteinExistence type="predicted"/>
<feature type="domain" description="Transglutaminase-like" evidence="2">
    <location>
        <begin position="398"/>
        <end position="469"/>
    </location>
</feature>
<evidence type="ECO:0000259" key="2">
    <source>
        <dbReference type="SMART" id="SM00460"/>
    </source>
</evidence>
<feature type="transmembrane region" description="Helical" evidence="1">
    <location>
        <begin position="14"/>
        <end position="47"/>
    </location>
</feature>
<dbReference type="Pfam" id="PF01841">
    <property type="entry name" value="Transglut_core"/>
    <property type="match status" value="1"/>
</dbReference>
<dbReference type="KEGG" id="ncu:F0U83_05495"/>
<evidence type="ECO:0000256" key="1">
    <source>
        <dbReference type="SAM" id="Phobius"/>
    </source>
</evidence>
<feature type="transmembrane region" description="Helical" evidence="1">
    <location>
        <begin position="129"/>
        <end position="147"/>
    </location>
</feature>
<protein>
    <submittedName>
        <fullName evidence="3">DUF3488 domain-containing protein</fullName>
    </submittedName>
</protein>
<keyword evidence="1" id="KW-0812">Transmembrane</keyword>